<evidence type="ECO:0000259" key="1">
    <source>
        <dbReference type="Pfam" id="PF00550"/>
    </source>
</evidence>
<evidence type="ECO:0000313" key="2">
    <source>
        <dbReference type="EMBL" id="TWT28557.1"/>
    </source>
</evidence>
<dbReference type="Pfam" id="PF00550">
    <property type="entry name" value="PP-binding"/>
    <property type="match status" value="1"/>
</dbReference>
<accession>A0A5C5US20</accession>
<dbReference type="AlphaFoldDB" id="A0A5C5US20"/>
<gene>
    <name evidence="2" type="ORF">FRX94_03025</name>
</gene>
<reference evidence="2 3" key="1">
    <citation type="submission" date="2019-08" db="EMBL/GenBank/DDBJ databases">
        <authorList>
            <person name="Lei W."/>
        </authorList>
    </citation>
    <scope>NUCLEOTIDE SEQUENCE [LARGE SCALE GENOMIC DNA]</scope>
    <source>
        <strain evidence="2 3">CCUG 58627</strain>
    </source>
</reference>
<name>A0A5C5US20_9CORY</name>
<sequence>MNLGMMLLATVADYPSRVGYVFHVTVGSLSVMESAEQRLIALVQRVTGNDAAEIDLDAPLAFDSLTLIELAVRIEEEFGVRIDAFSPANLKEALALVTATA</sequence>
<dbReference type="OrthoDB" id="4409886at2"/>
<dbReference type="InterPro" id="IPR009081">
    <property type="entry name" value="PP-bd_ACP"/>
</dbReference>
<keyword evidence="3" id="KW-1185">Reference proteome</keyword>
<protein>
    <submittedName>
        <fullName evidence="2">Acyl carrier protein</fullName>
    </submittedName>
</protein>
<comment type="caution">
    <text evidence="2">The sequence shown here is derived from an EMBL/GenBank/DDBJ whole genome shotgun (WGS) entry which is preliminary data.</text>
</comment>
<evidence type="ECO:0000313" key="3">
    <source>
        <dbReference type="Proteomes" id="UP000320791"/>
    </source>
</evidence>
<dbReference type="Proteomes" id="UP000320791">
    <property type="component" value="Unassembled WGS sequence"/>
</dbReference>
<dbReference type="InterPro" id="IPR036736">
    <property type="entry name" value="ACP-like_sf"/>
</dbReference>
<feature type="domain" description="Carrier" evidence="1">
    <location>
        <begin position="37"/>
        <end position="83"/>
    </location>
</feature>
<dbReference type="SUPFAM" id="SSF47336">
    <property type="entry name" value="ACP-like"/>
    <property type="match status" value="1"/>
</dbReference>
<organism evidence="2 3">
    <name type="scientific">Corynebacterium canis</name>
    <dbReference type="NCBI Taxonomy" id="679663"/>
    <lineage>
        <taxon>Bacteria</taxon>
        <taxon>Bacillati</taxon>
        <taxon>Actinomycetota</taxon>
        <taxon>Actinomycetes</taxon>
        <taxon>Mycobacteriales</taxon>
        <taxon>Corynebacteriaceae</taxon>
        <taxon>Corynebacterium</taxon>
    </lineage>
</organism>
<dbReference type="Gene3D" id="1.10.1200.10">
    <property type="entry name" value="ACP-like"/>
    <property type="match status" value="1"/>
</dbReference>
<proteinExistence type="predicted"/>
<dbReference type="EMBL" id="VOHM01000004">
    <property type="protein sequence ID" value="TWT28557.1"/>
    <property type="molecule type" value="Genomic_DNA"/>
</dbReference>